<comment type="caution">
    <text evidence="1">The sequence shown here is derived from an EMBL/GenBank/DDBJ whole genome shotgun (WGS) entry which is preliminary data.</text>
</comment>
<sequence>MPISESSGAPTPESEDGPGLAFKVYITASDLEEAAVLEALCPGNAEDAENFKVEKLVGQKTQHVIQRHRDANHNESGTNSKLFLVFDSPDLSERGTLLVTLDEYHGFDDGVRLLPDDANGVISSMSISNEDWYTVRQDVPDSMTPMIPLDHFALYNALTRREDFNYALMAMNKGLQDVGVSDPAEEGDVDELPKFYKPVRALNRNLDQIISDHPLYAHEQGLDEAHFALIDGEYRHKGALLVQVSPDRDSFRCEGEVAGEILRWVFINLMTWDDAKDLAGGQ</sequence>
<name>A0A8K0J653_9HYPO</name>
<dbReference type="EMBL" id="SRPY01000323">
    <property type="protein sequence ID" value="KAG5925933.1"/>
    <property type="molecule type" value="Genomic_DNA"/>
</dbReference>
<keyword evidence="2" id="KW-1185">Reference proteome</keyword>
<dbReference type="AlphaFoldDB" id="A0A8K0J653"/>
<reference evidence="1" key="1">
    <citation type="journal article" date="2020" name="bioRxiv">
        <title>Whole genome comparisons of ergot fungi reveals the divergence and evolution of species within the genus Claviceps are the result of varying mechanisms driving genome evolution and host range expansion.</title>
        <authorList>
            <person name="Wyka S.A."/>
            <person name="Mondo S.J."/>
            <person name="Liu M."/>
            <person name="Dettman J."/>
            <person name="Nalam V."/>
            <person name="Broders K.D."/>
        </authorList>
    </citation>
    <scope>NUCLEOTIDE SEQUENCE</scope>
    <source>
        <strain evidence="1">CCC 489</strain>
    </source>
</reference>
<accession>A0A8K0J653</accession>
<proteinExistence type="predicted"/>
<evidence type="ECO:0000313" key="1">
    <source>
        <dbReference type="EMBL" id="KAG5925933.1"/>
    </source>
</evidence>
<protein>
    <submittedName>
        <fullName evidence="1">Uncharacterized protein</fullName>
    </submittedName>
</protein>
<evidence type="ECO:0000313" key="2">
    <source>
        <dbReference type="Proteomes" id="UP000811619"/>
    </source>
</evidence>
<organism evidence="1 2">
    <name type="scientific">Claviceps africana</name>
    <dbReference type="NCBI Taxonomy" id="83212"/>
    <lineage>
        <taxon>Eukaryota</taxon>
        <taxon>Fungi</taxon>
        <taxon>Dikarya</taxon>
        <taxon>Ascomycota</taxon>
        <taxon>Pezizomycotina</taxon>
        <taxon>Sordariomycetes</taxon>
        <taxon>Hypocreomycetidae</taxon>
        <taxon>Hypocreales</taxon>
        <taxon>Clavicipitaceae</taxon>
        <taxon>Claviceps</taxon>
    </lineage>
</organism>
<dbReference type="Proteomes" id="UP000811619">
    <property type="component" value="Unassembled WGS sequence"/>
</dbReference>
<gene>
    <name evidence="1" type="ORF">E4U42_003814</name>
</gene>
<dbReference type="OrthoDB" id="4864163at2759"/>